<accession>A0A8S5U9E5</accession>
<dbReference type="EMBL" id="BK016044">
    <property type="protein sequence ID" value="DAF91083.1"/>
    <property type="molecule type" value="Genomic_DNA"/>
</dbReference>
<reference evidence="1" key="1">
    <citation type="journal article" date="2021" name="Proc. Natl. Acad. Sci. U.S.A.">
        <title>A Catalog of Tens of Thousands of Viruses from Human Metagenomes Reveals Hidden Associations with Chronic Diseases.</title>
        <authorList>
            <person name="Tisza M.J."/>
            <person name="Buck C.B."/>
        </authorList>
    </citation>
    <scope>NUCLEOTIDE SEQUENCE</scope>
    <source>
        <strain evidence="1">Ct7aK2</strain>
    </source>
</reference>
<organism evidence="1">
    <name type="scientific">Siphoviridae sp. ct7aK2</name>
    <dbReference type="NCBI Taxonomy" id="2825351"/>
    <lineage>
        <taxon>Viruses</taxon>
        <taxon>Duplodnaviria</taxon>
        <taxon>Heunggongvirae</taxon>
        <taxon>Uroviricota</taxon>
        <taxon>Caudoviricetes</taxon>
    </lineage>
</organism>
<proteinExistence type="predicted"/>
<protein>
    <submittedName>
        <fullName evidence="1">Uncharacterized protein</fullName>
    </submittedName>
</protein>
<sequence length="84" mass="9932">MIIEQIIFNILNNSTHTWVRYWKKEEISGLSLPGEYIEIRSNFILRKTLQVLFDAGFTLESIRPQKIEADTYCDVLLKRELTNN</sequence>
<evidence type="ECO:0000313" key="1">
    <source>
        <dbReference type="EMBL" id="DAF91083.1"/>
    </source>
</evidence>
<name>A0A8S5U9E5_9CAUD</name>